<accession>A0A9P0Q5U2</accession>
<organism evidence="1 2">
    <name type="scientific">Acanthoscelides obtectus</name>
    <name type="common">Bean weevil</name>
    <name type="synonym">Bruchus obtectus</name>
    <dbReference type="NCBI Taxonomy" id="200917"/>
    <lineage>
        <taxon>Eukaryota</taxon>
        <taxon>Metazoa</taxon>
        <taxon>Ecdysozoa</taxon>
        <taxon>Arthropoda</taxon>
        <taxon>Hexapoda</taxon>
        <taxon>Insecta</taxon>
        <taxon>Pterygota</taxon>
        <taxon>Neoptera</taxon>
        <taxon>Endopterygota</taxon>
        <taxon>Coleoptera</taxon>
        <taxon>Polyphaga</taxon>
        <taxon>Cucujiformia</taxon>
        <taxon>Chrysomeloidea</taxon>
        <taxon>Chrysomelidae</taxon>
        <taxon>Bruchinae</taxon>
        <taxon>Bruchini</taxon>
        <taxon>Acanthoscelides</taxon>
    </lineage>
</organism>
<dbReference type="Proteomes" id="UP001152888">
    <property type="component" value="Unassembled WGS sequence"/>
</dbReference>
<evidence type="ECO:0000313" key="1">
    <source>
        <dbReference type="EMBL" id="CAH2011267.1"/>
    </source>
</evidence>
<evidence type="ECO:0000313" key="2">
    <source>
        <dbReference type="Proteomes" id="UP001152888"/>
    </source>
</evidence>
<dbReference type="EMBL" id="CAKOFQ010008053">
    <property type="protein sequence ID" value="CAH2011267.1"/>
    <property type="molecule type" value="Genomic_DNA"/>
</dbReference>
<dbReference type="AlphaFoldDB" id="A0A9P0Q5U2"/>
<reference evidence="1" key="1">
    <citation type="submission" date="2022-03" db="EMBL/GenBank/DDBJ databases">
        <authorList>
            <person name="Sayadi A."/>
        </authorList>
    </citation>
    <scope>NUCLEOTIDE SEQUENCE</scope>
</reference>
<dbReference type="OrthoDB" id="6779103at2759"/>
<protein>
    <submittedName>
        <fullName evidence="1">Uncharacterized protein</fullName>
    </submittedName>
</protein>
<comment type="caution">
    <text evidence="1">The sequence shown here is derived from an EMBL/GenBank/DDBJ whole genome shotgun (WGS) entry which is preliminary data.</text>
</comment>
<name>A0A9P0Q5U2_ACAOB</name>
<sequence length="211" mass="24642">MYALAVWFTTAAPTSLQEIRITFPVRGHSFLPADRVFGRLEKRLRTFEVIMNDQEYREIFSEFGTVKILGQDWFIEDYKALDKDLKKLVGIKDMKRIIFNKDNKGVVKVKMELNFRIDDTSKQFESIAKRGRHLKAIKLNKKELKNKVKEDKLKNLKTLLFLYDENWQHDERLAFFKDFLAECNVGTTIPESDSDDGFDCDCNEEDGGVAI</sequence>
<gene>
    <name evidence="1" type="ORF">ACAOBT_LOCUS32074</name>
</gene>
<proteinExistence type="predicted"/>
<keyword evidence="2" id="KW-1185">Reference proteome</keyword>